<evidence type="ECO:0000313" key="2">
    <source>
        <dbReference type="Proteomes" id="UP000245207"/>
    </source>
</evidence>
<dbReference type="PANTHER" id="PTHR48044:SF29">
    <property type="entry name" value="GLYCOSYLTRANSFERASE"/>
    <property type="match status" value="1"/>
</dbReference>
<accession>A0A2U1P945</accession>
<dbReference type="EMBL" id="PKPP01001490">
    <property type="protein sequence ID" value="PWA82269.1"/>
    <property type="molecule type" value="Genomic_DNA"/>
</dbReference>
<keyword evidence="2" id="KW-1185">Reference proteome</keyword>
<dbReference type="Gene3D" id="3.40.50.2000">
    <property type="entry name" value="Glycogen Phosphorylase B"/>
    <property type="match status" value="1"/>
</dbReference>
<evidence type="ECO:0000313" key="1">
    <source>
        <dbReference type="EMBL" id="PWA82269.1"/>
    </source>
</evidence>
<keyword evidence="1" id="KW-0808">Transferase</keyword>
<proteinExistence type="predicted"/>
<dbReference type="PANTHER" id="PTHR48044">
    <property type="entry name" value="GLYCOSYLTRANSFERASE"/>
    <property type="match status" value="1"/>
</dbReference>
<reference evidence="1 2" key="1">
    <citation type="journal article" date="2018" name="Mol. Plant">
        <title>The genome of Artemisia annua provides insight into the evolution of Asteraceae family and artemisinin biosynthesis.</title>
        <authorList>
            <person name="Shen Q."/>
            <person name="Zhang L."/>
            <person name="Liao Z."/>
            <person name="Wang S."/>
            <person name="Yan T."/>
            <person name="Shi P."/>
            <person name="Liu M."/>
            <person name="Fu X."/>
            <person name="Pan Q."/>
            <person name="Wang Y."/>
            <person name="Lv Z."/>
            <person name="Lu X."/>
            <person name="Zhang F."/>
            <person name="Jiang W."/>
            <person name="Ma Y."/>
            <person name="Chen M."/>
            <person name="Hao X."/>
            <person name="Li L."/>
            <person name="Tang Y."/>
            <person name="Lv G."/>
            <person name="Zhou Y."/>
            <person name="Sun X."/>
            <person name="Brodelius P.E."/>
            <person name="Rose J.K.C."/>
            <person name="Tang K."/>
        </authorList>
    </citation>
    <scope>NUCLEOTIDE SEQUENCE [LARGE SCALE GENOMIC DNA]</scope>
    <source>
        <strain evidence="2">cv. Huhao1</strain>
        <tissue evidence="1">Leaf</tissue>
    </source>
</reference>
<protein>
    <submittedName>
        <fullName evidence="1">Beta-D-glucosyl crocetin beta-1,6-glucosyltransferase</fullName>
    </submittedName>
</protein>
<sequence>MKFGVPIVAMPMHLDQPINARLVAEVGVGLEVVREEECLIRKNAAKVIQQVVVSKQGVAVKEKAKTLQDILEKKRNKEINVVVSELHQLCKSDGVRGGLTLHRRTKSDGFTYGTYFLF</sequence>
<dbReference type="STRING" id="35608.A0A2U1P945"/>
<gene>
    <name evidence="1" type="ORF">CTI12_AA178720</name>
</gene>
<dbReference type="Proteomes" id="UP000245207">
    <property type="component" value="Unassembled WGS sequence"/>
</dbReference>
<name>A0A2U1P945_ARTAN</name>
<dbReference type="GO" id="GO:1901135">
    <property type="term" value="P:carbohydrate derivative metabolic process"/>
    <property type="evidence" value="ECO:0007669"/>
    <property type="project" value="UniProtKB-ARBA"/>
</dbReference>
<organism evidence="1 2">
    <name type="scientific">Artemisia annua</name>
    <name type="common">Sweet wormwood</name>
    <dbReference type="NCBI Taxonomy" id="35608"/>
    <lineage>
        <taxon>Eukaryota</taxon>
        <taxon>Viridiplantae</taxon>
        <taxon>Streptophyta</taxon>
        <taxon>Embryophyta</taxon>
        <taxon>Tracheophyta</taxon>
        <taxon>Spermatophyta</taxon>
        <taxon>Magnoliopsida</taxon>
        <taxon>eudicotyledons</taxon>
        <taxon>Gunneridae</taxon>
        <taxon>Pentapetalae</taxon>
        <taxon>asterids</taxon>
        <taxon>campanulids</taxon>
        <taxon>Asterales</taxon>
        <taxon>Asteraceae</taxon>
        <taxon>Asteroideae</taxon>
        <taxon>Anthemideae</taxon>
        <taxon>Artemisiinae</taxon>
        <taxon>Artemisia</taxon>
    </lineage>
</organism>
<dbReference type="OrthoDB" id="1731167at2759"/>
<comment type="caution">
    <text evidence="1">The sequence shown here is derived from an EMBL/GenBank/DDBJ whole genome shotgun (WGS) entry which is preliminary data.</text>
</comment>
<dbReference type="SUPFAM" id="SSF53756">
    <property type="entry name" value="UDP-Glycosyltransferase/glycogen phosphorylase"/>
    <property type="match status" value="1"/>
</dbReference>
<dbReference type="GO" id="GO:0008194">
    <property type="term" value="F:UDP-glycosyltransferase activity"/>
    <property type="evidence" value="ECO:0007669"/>
    <property type="project" value="UniProtKB-ARBA"/>
</dbReference>
<dbReference type="AlphaFoldDB" id="A0A2U1P945"/>